<dbReference type="AlphaFoldDB" id="A0A6J6WHJ1"/>
<keyword evidence="8" id="KW-0350">Heme biosynthesis</keyword>
<gene>
    <name evidence="13" type="ORF">UFOPK1811_00432</name>
    <name evidence="14" type="ORF">UFOPK2659_00487</name>
    <name evidence="15" type="ORF">UFOPK2922_01163</name>
</gene>
<organism evidence="15">
    <name type="scientific">freshwater metagenome</name>
    <dbReference type="NCBI Taxonomy" id="449393"/>
    <lineage>
        <taxon>unclassified sequences</taxon>
        <taxon>metagenomes</taxon>
        <taxon>ecological metagenomes</taxon>
    </lineage>
</organism>
<keyword evidence="4" id="KW-0479">Metal-binding</keyword>
<feature type="transmembrane region" description="Helical" evidence="12">
    <location>
        <begin position="97"/>
        <end position="115"/>
    </location>
</feature>
<feature type="transmembrane region" description="Helical" evidence="12">
    <location>
        <begin position="243"/>
        <end position="259"/>
    </location>
</feature>
<dbReference type="InterPro" id="IPR003780">
    <property type="entry name" value="COX15/CtaA_fam"/>
</dbReference>
<feature type="transmembrane region" description="Helical" evidence="12">
    <location>
        <begin position="121"/>
        <end position="141"/>
    </location>
</feature>
<dbReference type="GO" id="GO:0016020">
    <property type="term" value="C:membrane"/>
    <property type="evidence" value="ECO:0007669"/>
    <property type="project" value="UniProtKB-SubCell"/>
</dbReference>
<dbReference type="InterPro" id="IPR050450">
    <property type="entry name" value="COX15/CtaA_HemeA_synthase"/>
</dbReference>
<feature type="transmembrane region" description="Helical" evidence="12">
    <location>
        <begin position="199"/>
        <end position="222"/>
    </location>
</feature>
<evidence type="ECO:0000256" key="9">
    <source>
        <dbReference type="ARBA" id="ARBA00023136"/>
    </source>
</evidence>
<evidence type="ECO:0000313" key="14">
    <source>
        <dbReference type="EMBL" id="CAB4718471.1"/>
    </source>
</evidence>
<comment type="pathway">
    <text evidence="11">Porphyrin-containing compound metabolism.</text>
</comment>
<evidence type="ECO:0000256" key="12">
    <source>
        <dbReference type="SAM" id="Phobius"/>
    </source>
</evidence>
<evidence type="ECO:0000256" key="8">
    <source>
        <dbReference type="ARBA" id="ARBA00023133"/>
    </source>
</evidence>
<dbReference type="GO" id="GO:0016491">
    <property type="term" value="F:oxidoreductase activity"/>
    <property type="evidence" value="ECO:0007669"/>
    <property type="project" value="UniProtKB-KW"/>
</dbReference>
<dbReference type="GO" id="GO:0006784">
    <property type="term" value="P:heme A biosynthetic process"/>
    <property type="evidence" value="ECO:0007669"/>
    <property type="project" value="InterPro"/>
</dbReference>
<evidence type="ECO:0000256" key="2">
    <source>
        <dbReference type="ARBA" id="ARBA00022475"/>
    </source>
</evidence>
<dbReference type="GO" id="GO:0046872">
    <property type="term" value="F:metal ion binding"/>
    <property type="evidence" value="ECO:0007669"/>
    <property type="project" value="UniProtKB-KW"/>
</dbReference>
<feature type="transmembrane region" description="Helical" evidence="12">
    <location>
        <begin position="265"/>
        <end position="287"/>
    </location>
</feature>
<evidence type="ECO:0000256" key="3">
    <source>
        <dbReference type="ARBA" id="ARBA00022692"/>
    </source>
</evidence>
<dbReference type="EMBL" id="CAEZYJ010000051">
    <property type="protein sequence ID" value="CAB4718471.1"/>
    <property type="molecule type" value="Genomic_DNA"/>
</dbReference>
<protein>
    <submittedName>
        <fullName evidence="15">Unannotated protein</fullName>
    </submittedName>
</protein>
<evidence type="ECO:0000313" key="15">
    <source>
        <dbReference type="EMBL" id="CAB4782723.1"/>
    </source>
</evidence>
<sequence>MLKNRLNRLPALLLGAQIALIITGGAVRLTKSGLGCPTWPECAKGSYTPSEDQVEPLINIWIEFINRMLTFILVALAIATFGWVLKSGRKNLRLLSFLQIFGIFGQAVLGGITVLTKLNPAAVASHLLLSIALIYGAVVLNERSRDYPKAAPLTYAGVLLVRVVFSLTLLVISVGTVVTGSGPHAGDRTAPRYNFDLRMVTWLHADLVITLCGAIFALYLLLKLAPISSSPEARDNHLKLMRTFIFLVLIQGGIGYLQYFTGVPIILVGLHLLGLSLVWLTACKLLIRTSSKRHAKLS</sequence>
<feature type="transmembrane region" description="Helical" evidence="12">
    <location>
        <begin position="153"/>
        <end position="179"/>
    </location>
</feature>
<keyword evidence="3 12" id="KW-0812">Transmembrane</keyword>
<dbReference type="EMBL" id="CAEZUJ010000011">
    <property type="protein sequence ID" value="CAB4595397.1"/>
    <property type="molecule type" value="Genomic_DNA"/>
</dbReference>
<evidence type="ECO:0000256" key="10">
    <source>
        <dbReference type="ARBA" id="ARBA00023157"/>
    </source>
</evidence>
<accession>A0A6J6WHJ1</accession>
<evidence type="ECO:0000256" key="1">
    <source>
        <dbReference type="ARBA" id="ARBA00004141"/>
    </source>
</evidence>
<evidence type="ECO:0000313" key="13">
    <source>
        <dbReference type="EMBL" id="CAB4595397.1"/>
    </source>
</evidence>
<evidence type="ECO:0000256" key="7">
    <source>
        <dbReference type="ARBA" id="ARBA00023004"/>
    </source>
</evidence>
<dbReference type="Pfam" id="PF02628">
    <property type="entry name" value="COX15-CtaA"/>
    <property type="match status" value="1"/>
</dbReference>
<keyword evidence="7" id="KW-0408">Iron</keyword>
<proteinExistence type="predicted"/>
<keyword evidence="6" id="KW-0560">Oxidoreductase</keyword>
<dbReference type="PANTHER" id="PTHR35457">
    <property type="entry name" value="HEME A SYNTHASE"/>
    <property type="match status" value="1"/>
</dbReference>
<evidence type="ECO:0000256" key="5">
    <source>
        <dbReference type="ARBA" id="ARBA00022989"/>
    </source>
</evidence>
<evidence type="ECO:0000256" key="4">
    <source>
        <dbReference type="ARBA" id="ARBA00022723"/>
    </source>
</evidence>
<keyword evidence="5 12" id="KW-1133">Transmembrane helix</keyword>
<name>A0A6J6WHJ1_9ZZZZ</name>
<comment type="subcellular location">
    <subcellularLocation>
        <location evidence="1">Membrane</location>
        <topology evidence="1">Multi-pass membrane protein</topology>
    </subcellularLocation>
</comment>
<keyword evidence="10" id="KW-1015">Disulfide bond</keyword>
<keyword evidence="2" id="KW-1003">Cell membrane</keyword>
<feature type="transmembrane region" description="Helical" evidence="12">
    <location>
        <begin position="64"/>
        <end position="85"/>
    </location>
</feature>
<keyword evidence="9 12" id="KW-0472">Membrane</keyword>
<evidence type="ECO:0000256" key="11">
    <source>
        <dbReference type="ARBA" id="ARBA00023444"/>
    </source>
</evidence>
<dbReference type="EMBL" id="CAEZZS010000062">
    <property type="protein sequence ID" value="CAB4782723.1"/>
    <property type="molecule type" value="Genomic_DNA"/>
</dbReference>
<reference evidence="15" key="1">
    <citation type="submission" date="2020-05" db="EMBL/GenBank/DDBJ databases">
        <authorList>
            <person name="Chiriac C."/>
            <person name="Salcher M."/>
            <person name="Ghai R."/>
            <person name="Kavagutti S V."/>
        </authorList>
    </citation>
    <scope>NUCLEOTIDE SEQUENCE</scope>
</reference>
<dbReference type="PANTHER" id="PTHR35457:SF1">
    <property type="entry name" value="HEME A SYNTHASE"/>
    <property type="match status" value="1"/>
</dbReference>
<evidence type="ECO:0000256" key="6">
    <source>
        <dbReference type="ARBA" id="ARBA00023002"/>
    </source>
</evidence>